<evidence type="ECO:0000259" key="2">
    <source>
        <dbReference type="Pfam" id="PF04773"/>
    </source>
</evidence>
<evidence type="ECO:0000256" key="1">
    <source>
        <dbReference type="SAM" id="Phobius"/>
    </source>
</evidence>
<sequence>MEINREHIRHLLFEKIGGTISEADNELVDDAIRNDSEIAALWQEIQNEFDPPHNTFLAQINEDEDWKKVKARLQPRKGGNARLIRLRLLQAAAVVLCISIAGIFYLSSRSTNKQPGQQAAAIPSLSPASKSPELKLADGSVVNLSETGKKVNAKGIKLSLGNKQLSYATGNDKDIRWASLQVPAKLDYQLLLPDGSKVWLNASSSLRFPYAFYGNTREVYLEGEGYFEVAKNAARPFIVHAGKTDVKVLGTSFNINTYETNKTITSLVEGSVLTTAGSDSLKLMPGRQAIYSNTAFSTSPFEATNVLSWMQGISYFNNTKLSDISAIIARWYDVKVVIEDQATLNQTFSGAINKHKPIQVFLTNIAISSGIQSRIDEKGTIYLK</sequence>
<accession>A0A3B7MET4</accession>
<evidence type="ECO:0000259" key="3">
    <source>
        <dbReference type="Pfam" id="PF16344"/>
    </source>
</evidence>
<dbReference type="PIRSF" id="PIRSF018266">
    <property type="entry name" value="FecR"/>
    <property type="match status" value="1"/>
</dbReference>
<keyword evidence="1" id="KW-1133">Transmembrane helix</keyword>
<dbReference type="Pfam" id="PF16344">
    <property type="entry name" value="FecR_C"/>
    <property type="match status" value="1"/>
</dbReference>
<dbReference type="RefSeq" id="WP_119048650.1">
    <property type="nucleotide sequence ID" value="NZ_CP032157.1"/>
</dbReference>
<evidence type="ECO:0000313" key="5">
    <source>
        <dbReference type="Proteomes" id="UP000263900"/>
    </source>
</evidence>
<feature type="domain" description="Protein FecR C-terminal" evidence="3">
    <location>
        <begin position="315"/>
        <end position="379"/>
    </location>
</feature>
<dbReference type="Gene3D" id="2.60.120.1440">
    <property type="match status" value="1"/>
</dbReference>
<dbReference type="InterPro" id="IPR032508">
    <property type="entry name" value="FecR_C"/>
</dbReference>
<dbReference type="EMBL" id="CP032157">
    <property type="protein sequence ID" value="AXY72812.1"/>
    <property type="molecule type" value="Genomic_DNA"/>
</dbReference>
<dbReference type="Gene3D" id="3.55.50.30">
    <property type="match status" value="1"/>
</dbReference>
<protein>
    <submittedName>
        <fullName evidence="4">DUF4974 domain-containing protein</fullName>
    </submittedName>
</protein>
<dbReference type="InterPro" id="IPR006860">
    <property type="entry name" value="FecR"/>
</dbReference>
<keyword evidence="5" id="KW-1185">Reference proteome</keyword>
<dbReference type="Proteomes" id="UP000263900">
    <property type="component" value="Chromosome"/>
</dbReference>
<reference evidence="4 5" key="1">
    <citation type="submission" date="2018-09" db="EMBL/GenBank/DDBJ databases">
        <title>Genome sequencing of strain 6GH32-13.</title>
        <authorList>
            <person name="Weon H.-Y."/>
            <person name="Heo J."/>
            <person name="Kwon S.-W."/>
        </authorList>
    </citation>
    <scope>NUCLEOTIDE SEQUENCE [LARGE SCALE GENOMIC DNA]</scope>
    <source>
        <strain evidence="4 5">5GH32-13</strain>
    </source>
</reference>
<feature type="domain" description="FecR protein" evidence="2">
    <location>
        <begin position="188"/>
        <end position="272"/>
    </location>
</feature>
<dbReference type="PANTHER" id="PTHR30273:SF2">
    <property type="entry name" value="PROTEIN FECR"/>
    <property type="match status" value="1"/>
</dbReference>
<dbReference type="InterPro" id="IPR012373">
    <property type="entry name" value="Ferrdict_sens_TM"/>
</dbReference>
<name>A0A3B7MET4_9BACT</name>
<dbReference type="PANTHER" id="PTHR30273">
    <property type="entry name" value="PERIPLASMIC SIGNAL SENSOR AND SIGMA FACTOR ACTIVATOR FECR-RELATED"/>
    <property type="match status" value="1"/>
</dbReference>
<dbReference type="GO" id="GO:0016989">
    <property type="term" value="F:sigma factor antagonist activity"/>
    <property type="evidence" value="ECO:0007669"/>
    <property type="project" value="TreeGrafter"/>
</dbReference>
<keyword evidence="1" id="KW-0472">Membrane</keyword>
<feature type="transmembrane region" description="Helical" evidence="1">
    <location>
        <begin position="86"/>
        <end position="106"/>
    </location>
</feature>
<dbReference type="AlphaFoldDB" id="A0A3B7MET4"/>
<evidence type="ECO:0000313" key="4">
    <source>
        <dbReference type="EMBL" id="AXY72812.1"/>
    </source>
</evidence>
<keyword evidence="1" id="KW-0812">Transmembrane</keyword>
<dbReference type="Pfam" id="PF04773">
    <property type="entry name" value="FecR"/>
    <property type="match status" value="1"/>
</dbReference>
<dbReference type="KEGG" id="pseg:D3H65_01995"/>
<gene>
    <name evidence="4" type="ORF">D3H65_01995</name>
</gene>
<dbReference type="OrthoDB" id="643697at2"/>
<organism evidence="4 5">
    <name type="scientific">Paraflavitalea soli</name>
    <dbReference type="NCBI Taxonomy" id="2315862"/>
    <lineage>
        <taxon>Bacteria</taxon>
        <taxon>Pseudomonadati</taxon>
        <taxon>Bacteroidota</taxon>
        <taxon>Chitinophagia</taxon>
        <taxon>Chitinophagales</taxon>
        <taxon>Chitinophagaceae</taxon>
        <taxon>Paraflavitalea</taxon>
    </lineage>
</organism>
<proteinExistence type="predicted"/>